<dbReference type="EMBL" id="CABFNS010000328">
    <property type="protein sequence ID" value="VUC21041.1"/>
    <property type="molecule type" value="Genomic_DNA"/>
</dbReference>
<evidence type="ECO:0000313" key="2">
    <source>
        <dbReference type="Proteomes" id="UP000766486"/>
    </source>
</evidence>
<accession>A0ABY6TQY3</accession>
<evidence type="ECO:0000313" key="1">
    <source>
        <dbReference type="EMBL" id="VUC21041.1"/>
    </source>
</evidence>
<protein>
    <submittedName>
        <fullName evidence="1">Uncharacterized protein</fullName>
    </submittedName>
</protein>
<sequence length="151" mass="16784">MSSNSRITGGSMAPNGIPHSVHKLISLARVDYADSFSLSFAQDCPRRLPEQWIRAMFGDVPNSQQKFIWTGLLGLPLLQGRSPTTVAGWKIGKQDEDGIRIENQSWLLSANLIVHQTPDIRFIVKSHLVDLIISRASRYRTVDASKSGGKR</sequence>
<keyword evidence="2" id="KW-1185">Reference proteome</keyword>
<reference evidence="1 2" key="1">
    <citation type="submission" date="2019-06" db="EMBL/GenBank/DDBJ databases">
        <authorList>
            <person name="Broberg M."/>
        </authorList>
    </citation>
    <scope>NUCLEOTIDE SEQUENCE [LARGE SCALE GENOMIC DNA]</scope>
</reference>
<comment type="caution">
    <text evidence="1">The sequence shown here is derived from an EMBL/GenBank/DDBJ whole genome shotgun (WGS) entry which is preliminary data.</text>
</comment>
<name>A0ABY6TQY3_BIOOC</name>
<organism evidence="1 2">
    <name type="scientific">Bionectria ochroleuca</name>
    <name type="common">Gliocladium roseum</name>
    <dbReference type="NCBI Taxonomy" id="29856"/>
    <lineage>
        <taxon>Eukaryota</taxon>
        <taxon>Fungi</taxon>
        <taxon>Dikarya</taxon>
        <taxon>Ascomycota</taxon>
        <taxon>Pezizomycotina</taxon>
        <taxon>Sordariomycetes</taxon>
        <taxon>Hypocreomycetidae</taxon>
        <taxon>Hypocreales</taxon>
        <taxon>Bionectriaceae</taxon>
        <taxon>Clonostachys</taxon>
    </lineage>
</organism>
<proteinExistence type="predicted"/>
<gene>
    <name evidence="1" type="ORF">CLO192961_LOCUS38940</name>
</gene>
<dbReference type="Proteomes" id="UP000766486">
    <property type="component" value="Unassembled WGS sequence"/>
</dbReference>